<evidence type="ECO:0000313" key="2">
    <source>
        <dbReference type="EMBL" id="GIH44733.1"/>
    </source>
</evidence>
<feature type="signal peptide" evidence="1">
    <location>
        <begin position="1"/>
        <end position="21"/>
    </location>
</feature>
<name>A0ABQ4GCN5_9ACTN</name>
<dbReference type="RefSeq" id="WP_204061707.1">
    <property type="nucleotide sequence ID" value="NZ_BAAAGP010000056.1"/>
</dbReference>
<dbReference type="Proteomes" id="UP000603904">
    <property type="component" value="Unassembled WGS sequence"/>
</dbReference>
<dbReference type="EMBL" id="BOOC01000071">
    <property type="protein sequence ID" value="GIH44733.1"/>
    <property type="molecule type" value="Genomic_DNA"/>
</dbReference>
<sequence length="180" mass="19288">MRKWICVVLAGALLACLTGCTVRDNGYIGISVDEAGHLLAVLAWCGPPPDGVLLFHEQATAQAKPTTGNPDDSYIDDATYHAPVLSGQSASFRLDAPVGGWTVTPKPPTLDPAITYIAFGFTNDNTSGLNRMTFKIDDAARVNPGQVLAYGWDDERQQHIDGVISLKDFERLGQASVNCP</sequence>
<reference evidence="2 3" key="1">
    <citation type="submission" date="2021-01" db="EMBL/GenBank/DDBJ databases">
        <title>Whole genome shotgun sequence of Microbispora corallina NBRC 16416.</title>
        <authorList>
            <person name="Komaki H."/>
            <person name="Tamura T."/>
        </authorList>
    </citation>
    <scope>NUCLEOTIDE SEQUENCE [LARGE SCALE GENOMIC DNA]</scope>
    <source>
        <strain evidence="2 3">NBRC 16416</strain>
    </source>
</reference>
<gene>
    <name evidence="2" type="ORF">Mco01_77330</name>
</gene>
<dbReference type="PROSITE" id="PS51257">
    <property type="entry name" value="PROKAR_LIPOPROTEIN"/>
    <property type="match status" value="1"/>
</dbReference>
<comment type="caution">
    <text evidence="2">The sequence shown here is derived from an EMBL/GenBank/DDBJ whole genome shotgun (WGS) entry which is preliminary data.</text>
</comment>
<organism evidence="2 3">
    <name type="scientific">Microbispora corallina</name>
    <dbReference type="NCBI Taxonomy" id="83302"/>
    <lineage>
        <taxon>Bacteria</taxon>
        <taxon>Bacillati</taxon>
        <taxon>Actinomycetota</taxon>
        <taxon>Actinomycetes</taxon>
        <taxon>Streptosporangiales</taxon>
        <taxon>Streptosporangiaceae</taxon>
        <taxon>Microbispora</taxon>
    </lineage>
</organism>
<evidence type="ECO:0008006" key="4">
    <source>
        <dbReference type="Google" id="ProtNLM"/>
    </source>
</evidence>
<accession>A0ABQ4GCN5</accession>
<evidence type="ECO:0000313" key="3">
    <source>
        <dbReference type="Proteomes" id="UP000603904"/>
    </source>
</evidence>
<protein>
    <recommendedName>
        <fullName evidence="4">Lipoprotein</fullName>
    </recommendedName>
</protein>
<evidence type="ECO:0000256" key="1">
    <source>
        <dbReference type="SAM" id="SignalP"/>
    </source>
</evidence>
<feature type="chain" id="PRO_5045669628" description="Lipoprotein" evidence="1">
    <location>
        <begin position="22"/>
        <end position="180"/>
    </location>
</feature>
<keyword evidence="3" id="KW-1185">Reference proteome</keyword>
<proteinExistence type="predicted"/>
<keyword evidence="1" id="KW-0732">Signal</keyword>